<proteinExistence type="predicted"/>
<organism evidence="1 2">
    <name type="scientific">Anaeromicropila populeti</name>
    <dbReference type="NCBI Taxonomy" id="37658"/>
    <lineage>
        <taxon>Bacteria</taxon>
        <taxon>Bacillati</taxon>
        <taxon>Bacillota</taxon>
        <taxon>Clostridia</taxon>
        <taxon>Lachnospirales</taxon>
        <taxon>Lachnospiraceae</taxon>
        <taxon>Anaeromicropila</taxon>
    </lineage>
</organism>
<dbReference type="InterPro" id="IPR052750">
    <property type="entry name" value="GH18_Chitinase"/>
</dbReference>
<protein>
    <submittedName>
        <fullName evidence="1">Chitinase</fullName>
    </submittedName>
</protein>
<dbReference type="SUPFAM" id="SSF51445">
    <property type="entry name" value="(Trans)glycosidases"/>
    <property type="match status" value="1"/>
</dbReference>
<dbReference type="Gene3D" id="3.20.20.80">
    <property type="entry name" value="Glycosidases"/>
    <property type="match status" value="1"/>
</dbReference>
<evidence type="ECO:0000313" key="1">
    <source>
        <dbReference type="EMBL" id="SFR86725.1"/>
    </source>
</evidence>
<dbReference type="AlphaFoldDB" id="A0A1I6K639"/>
<accession>A0A1I6K639</accession>
<dbReference type="PANTHER" id="PTHR42976">
    <property type="entry name" value="BIFUNCTIONAL CHITINASE/LYSOZYME-RELATED"/>
    <property type="match status" value="1"/>
</dbReference>
<dbReference type="EMBL" id="FOYZ01000008">
    <property type="protein sequence ID" value="SFR86725.1"/>
    <property type="molecule type" value="Genomic_DNA"/>
</dbReference>
<reference evidence="1 2" key="1">
    <citation type="submission" date="2016-10" db="EMBL/GenBank/DDBJ databases">
        <authorList>
            <person name="de Groot N.N."/>
        </authorList>
    </citation>
    <scope>NUCLEOTIDE SEQUENCE [LARGE SCALE GENOMIC DNA]</scope>
    <source>
        <strain evidence="1 2">743A</strain>
    </source>
</reference>
<dbReference type="RefSeq" id="WP_092560740.1">
    <property type="nucleotide sequence ID" value="NZ_FOYZ01000008.1"/>
</dbReference>
<dbReference type="InterPro" id="IPR017853">
    <property type="entry name" value="GH"/>
</dbReference>
<dbReference type="OrthoDB" id="9812811at2"/>
<keyword evidence="2" id="KW-1185">Reference proteome</keyword>
<dbReference type="Proteomes" id="UP000199659">
    <property type="component" value="Unassembled WGS sequence"/>
</dbReference>
<evidence type="ECO:0000313" key="2">
    <source>
        <dbReference type="Proteomes" id="UP000199659"/>
    </source>
</evidence>
<dbReference type="PANTHER" id="PTHR42976:SF1">
    <property type="entry name" value="GH18 DOMAIN-CONTAINING PROTEIN-RELATED"/>
    <property type="match status" value="1"/>
</dbReference>
<gene>
    <name evidence="1" type="ORF">SAMN05661086_02224</name>
</gene>
<sequence length="378" mass="41753">MGNSKILNKKIVITFILVIVIILTESMRMDTGKVVLAAEKNLGAGHGIIWPEHVFAPYVDMAAWVTQKGYSNNGSLNLKRVSQDTGVKFFHLGFIQASSHIIKNKKIQWGWGGYQALSEKGKWDPQYLGLKRSIKELRSMGGDVCVSFGGGKGIAFWQVTSNVAVLANTYREIISVYGLTRIDFDIEGAAQNRAKNAANAKALKIVQDETGVEVILTLPVSEDGLDYQQLLVLEAYLESGVEIEILNLMTMCYGRGSLSPGVSYGTASVKAIDAATEQLKKYYRQYLGISLSEDQAFSKIGTTTNIGFSSYQHPVFTKKWARLVVNHADKKQLGMVSFWEINKDAMLVNNLGIHAKYEFTKIYKGFGGRKLLPAESGE</sequence>
<dbReference type="STRING" id="37658.SAMN05661086_02224"/>
<name>A0A1I6K639_9FIRM</name>